<feature type="region of interest" description="Disordered" evidence="1">
    <location>
        <begin position="930"/>
        <end position="987"/>
    </location>
</feature>
<evidence type="ECO:0000313" key="3">
    <source>
        <dbReference type="Proteomes" id="UP000221165"/>
    </source>
</evidence>
<dbReference type="EMBL" id="MIGC01001543">
    <property type="protein sequence ID" value="PHJ22695.1"/>
    <property type="molecule type" value="Genomic_DNA"/>
</dbReference>
<feature type="compositionally biased region" description="Polar residues" evidence="1">
    <location>
        <begin position="977"/>
        <end position="987"/>
    </location>
</feature>
<feature type="region of interest" description="Disordered" evidence="1">
    <location>
        <begin position="1176"/>
        <end position="1211"/>
    </location>
</feature>
<feature type="region of interest" description="Disordered" evidence="1">
    <location>
        <begin position="1101"/>
        <end position="1153"/>
    </location>
</feature>
<dbReference type="RefSeq" id="XP_067924372.1">
    <property type="nucleotide sequence ID" value="XM_068063654.1"/>
</dbReference>
<accession>A0A2C6L4T6</accession>
<dbReference type="VEuPathDB" id="ToxoDB:CSUI_003456"/>
<feature type="compositionally biased region" description="Low complexity" evidence="1">
    <location>
        <begin position="1304"/>
        <end position="1313"/>
    </location>
</feature>
<feature type="compositionally biased region" description="Basic and acidic residues" evidence="1">
    <location>
        <begin position="955"/>
        <end position="970"/>
    </location>
</feature>
<evidence type="ECO:0000256" key="1">
    <source>
        <dbReference type="SAM" id="MobiDB-lite"/>
    </source>
</evidence>
<feature type="region of interest" description="Disordered" evidence="1">
    <location>
        <begin position="1304"/>
        <end position="1340"/>
    </location>
</feature>
<name>A0A2C6L4T6_9APIC</name>
<reference evidence="2 3" key="1">
    <citation type="journal article" date="2017" name="Int. J. Parasitol.">
        <title>The genome of the protozoan parasite Cystoisospora suis and a reverse vaccinology approach to identify vaccine candidates.</title>
        <authorList>
            <person name="Palmieri N."/>
            <person name="Shrestha A."/>
            <person name="Ruttkowski B."/>
            <person name="Beck T."/>
            <person name="Vogl C."/>
            <person name="Tomley F."/>
            <person name="Blake D.P."/>
            <person name="Joachim A."/>
        </authorList>
    </citation>
    <scope>NUCLEOTIDE SEQUENCE [LARGE SCALE GENOMIC DNA]</scope>
    <source>
        <strain evidence="2 3">Wien I</strain>
    </source>
</reference>
<keyword evidence="3" id="KW-1185">Reference proteome</keyword>
<feature type="region of interest" description="Disordered" evidence="1">
    <location>
        <begin position="1241"/>
        <end position="1269"/>
    </location>
</feature>
<dbReference type="GeneID" id="94426865"/>
<sequence length="1387" mass="149900">MDLAINPYLPGDDLSDVGEKNFSSSSSQASTSSCPWLQSMKNASVPSALALSFVTHRKGRTLGSTRKSPIDHNSFLYFTSPLSSLSRRSSRVFRELAVVQGGDGSASTSPGTSSFLCVCSVRKGLPTRSLAYHLSSRRQIAGPIHSFRLSSTFRKLSSPSRPCFISSLSFLTFPSSLFSTNSLSFTPTSSLSSSLLSLNSSSSRFYGGSISPDKSQLNDISHPHLSSNAFLCSQGKGTLPLFSSLLRIPKATVQSLEGNEAACLLREVALQKAALLPSSFSSATSTLASLSFDDTSARREGMESEEEKTMIRLSQALLLRCYLDCQSLKAEAIVSILESVLLLRACSSKLLVALAIEIHTRLLKVASEEQLAVILSTYSFSYPVSALSSGFERNQRRPPETVENMLQALCDELARRLVSDGGRVPLSHSHKRNYLDGAGEEVTDSPPHQENEMKVVLDTSQERTMLREECLSTKTVAYAGRGLVEKVSRDGLVTAISALARLSLRTQEAKNLLKALQQALCTSFNALAQETRTGGTYQPQLQERKGQQSRQEVWHALYSLTCCCLSLREDYLLFVGQVHEAEESSALLVLEQCGTLAAALSSLRGGTESLVTLLAAESARAVRGLSGALLTGEKAEGASLSSRISLLETCSPARRSSSWSDVLSTSQSGCPPPLVEANDTAVGRAARTASRASQAIFKLCADTGQNGRELRQALWQLEQSTGIFLQLPTDELLRFNAAFHEEAASKLIRDYSGLGRGCYHHRGEEVKRVADVTDKSGPILSDQDTGGAQNLIGTSHQVASPLSSPFSAAPCSPGVDNLCPSFLFSLRYLPELAVAEDTAFDSLSPRLNLLLLFTLCKLSQGLRSIGKMTASWGTTDLASGFSAEPTNTNLRGKMRQFGFSGLTPPGNPSEVGCFDGPLWERLPSAARRACVRESSQGQKDPSTDEETLGENPEPTEQRATRHFRNAEETSVKASLAGQASETGRGSAQTVEDRLQAFAEALARSCVSRAVDCTISDIMLGLIAVARLEVKERTLPFSEQPWRQTPSFRFLAETFVRALNRRTNSGGVAKAIKGRHRVMLSRTLVDLGLTKQVPAEVFTREASPGESWDCDRVDSPEATFQGDSSDPLYGQSEEDSQVSRRAKLSMEQSYGGTEGVRKKVQRGLAFLDRTWFLDDEADLGNGNSSPATRGRGAPARLRRSGGHFSSSTDKHDDADWEAFATARPLVIDKVQEARILGLVQDSIKPGRGDSKGERLHRASSSLASLRSADKGDGCQAASDIDLPLASFSPSSSLLFDRRRGEYFPEGGESVSVGGEPKDAASQKGAATHATASDRRDAPIGNGYEPEVLVWVVSMQYIQEEREGEESEAGSSFKQATWVKLREAVQAQV</sequence>
<feature type="compositionally biased region" description="Basic and acidic residues" evidence="1">
    <location>
        <begin position="1243"/>
        <end position="1255"/>
    </location>
</feature>
<gene>
    <name evidence="2" type="ORF">CSUI_003456</name>
</gene>
<dbReference type="Proteomes" id="UP000221165">
    <property type="component" value="Unassembled WGS sequence"/>
</dbReference>
<evidence type="ECO:0000313" key="2">
    <source>
        <dbReference type="EMBL" id="PHJ22695.1"/>
    </source>
</evidence>
<organism evidence="2 3">
    <name type="scientific">Cystoisospora suis</name>
    <dbReference type="NCBI Taxonomy" id="483139"/>
    <lineage>
        <taxon>Eukaryota</taxon>
        <taxon>Sar</taxon>
        <taxon>Alveolata</taxon>
        <taxon>Apicomplexa</taxon>
        <taxon>Conoidasida</taxon>
        <taxon>Coccidia</taxon>
        <taxon>Eucoccidiorida</taxon>
        <taxon>Eimeriorina</taxon>
        <taxon>Sarcocystidae</taxon>
        <taxon>Cystoisospora</taxon>
    </lineage>
</organism>
<protein>
    <submittedName>
        <fullName evidence="2">Uncharacterized protein</fullName>
    </submittedName>
</protein>
<proteinExistence type="predicted"/>
<comment type="caution">
    <text evidence="2">The sequence shown here is derived from an EMBL/GenBank/DDBJ whole genome shotgun (WGS) entry which is preliminary data.</text>
</comment>